<dbReference type="CDD" id="cd14279">
    <property type="entry name" value="CUE"/>
    <property type="match status" value="1"/>
</dbReference>
<keyword evidence="2" id="KW-1185">Reference proteome</keyword>
<proteinExistence type="predicted"/>
<dbReference type="OrthoDB" id="4144896at2"/>
<evidence type="ECO:0000313" key="1">
    <source>
        <dbReference type="EMBL" id="GEM37929.1"/>
    </source>
</evidence>
<dbReference type="EMBL" id="BJXA01000012">
    <property type="protein sequence ID" value="GEM37929.1"/>
    <property type="molecule type" value="Genomic_DNA"/>
</dbReference>
<dbReference type="AlphaFoldDB" id="A0A511MBF6"/>
<evidence type="ECO:0008006" key="3">
    <source>
        <dbReference type="Google" id="ProtNLM"/>
    </source>
</evidence>
<reference evidence="1 2" key="1">
    <citation type="submission" date="2019-07" db="EMBL/GenBank/DDBJ databases">
        <title>Whole genome shotgun sequence of Nocardia ninae NBRC 108245.</title>
        <authorList>
            <person name="Hosoyama A."/>
            <person name="Uohara A."/>
            <person name="Ohji S."/>
            <person name="Ichikawa N."/>
        </authorList>
    </citation>
    <scope>NUCLEOTIDE SEQUENCE [LARGE SCALE GENOMIC DNA]</scope>
    <source>
        <strain evidence="1 2">NBRC 108245</strain>
    </source>
</reference>
<name>A0A511MBF6_9NOCA</name>
<gene>
    <name evidence="1" type="ORF">NN4_24480</name>
</gene>
<organism evidence="1 2">
    <name type="scientific">Nocardia ninae NBRC 108245</name>
    <dbReference type="NCBI Taxonomy" id="1210091"/>
    <lineage>
        <taxon>Bacteria</taxon>
        <taxon>Bacillati</taxon>
        <taxon>Actinomycetota</taxon>
        <taxon>Actinomycetes</taxon>
        <taxon>Mycobacteriales</taxon>
        <taxon>Nocardiaceae</taxon>
        <taxon>Nocardia</taxon>
    </lineage>
</organism>
<dbReference type="RefSeq" id="WP_107660244.1">
    <property type="nucleotide sequence ID" value="NZ_BJXA01000012.1"/>
</dbReference>
<dbReference type="Proteomes" id="UP000321424">
    <property type="component" value="Unassembled WGS sequence"/>
</dbReference>
<accession>A0A511MBF6</accession>
<evidence type="ECO:0000313" key="2">
    <source>
        <dbReference type="Proteomes" id="UP000321424"/>
    </source>
</evidence>
<protein>
    <recommendedName>
        <fullName evidence="3">IrrE N-terminal-like domain-containing protein</fullName>
    </recommendedName>
</protein>
<sequence>MFRRAGVDPAVERIRQLAISLEVPRPWDLATFVAHVAERVGKPILIVPQQDLTTGGFPCGLVVERADDIVIAYDAASTGYHTDHIVMHEIAHLLLDHAGFVSPGAQRRTLAALFPDLDIDSVLRVLARSNYDDVDENQAELFASMLMSDVDLEVQRPRSVLGRLVFQR</sequence>
<comment type="caution">
    <text evidence="1">The sequence shown here is derived from an EMBL/GenBank/DDBJ whole genome shotgun (WGS) entry which is preliminary data.</text>
</comment>